<feature type="region of interest" description="Disordered" evidence="15">
    <location>
        <begin position="420"/>
        <end position="447"/>
    </location>
</feature>
<comment type="cofactor">
    <cofactor evidence="1">
        <name>[4Fe-4S] cluster</name>
        <dbReference type="ChEBI" id="CHEBI:49883"/>
    </cofactor>
</comment>
<keyword evidence="10" id="KW-0411">Iron-sulfur</keyword>
<dbReference type="GO" id="GO:0017183">
    <property type="term" value="P:protein histidyl modification to diphthamide"/>
    <property type="evidence" value="ECO:0007669"/>
    <property type="project" value="InterPro"/>
</dbReference>
<dbReference type="SFLD" id="SFLDS00032">
    <property type="entry name" value="Radical_SAM_3-amino-3-carboxyp"/>
    <property type="match status" value="1"/>
</dbReference>
<dbReference type="Proteomes" id="UP000887568">
    <property type="component" value="Unplaced"/>
</dbReference>
<dbReference type="FunFam" id="3.40.50.11840:FF:000001">
    <property type="entry name" value="2-(3-amino-3-carboxypropyl)histidine synthase subunit 1"/>
    <property type="match status" value="1"/>
</dbReference>
<keyword evidence="9" id="KW-0408">Iron</keyword>
<evidence type="ECO:0000256" key="7">
    <source>
        <dbReference type="ARBA" id="ARBA00022691"/>
    </source>
</evidence>
<dbReference type="Gene3D" id="3.40.50.11860">
    <property type="entry name" value="Diphthamide synthesis DPH1/DPH2 domain 3"/>
    <property type="match status" value="1"/>
</dbReference>
<dbReference type="InterPro" id="IPR042264">
    <property type="entry name" value="DPH1/DPH2_2"/>
</dbReference>
<evidence type="ECO:0000256" key="9">
    <source>
        <dbReference type="ARBA" id="ARBA00023004"/>
    </source>
</evidence>
<protein>
    <recommendedName>
        <fullName evidence="5">2-(3-amino-3-carboxypropyl)histidine synthase subunit 1</fullName>
        <ecNumber evidence="4">2.5.1.108</ecNumber>
    </recommendedName>
    <alternativeName>
        <fullName evidence="12">Diphthamide biosynthesis protein 1</fullName>
    </alternativeName>
    <alternativeName>
        <fullName evidence="13">Diphtheria toxin resistance protein 1</fullName>
    </alternativeName>
    <alternativeName>
        <fullName evidence="11">S-adenosyl-L-methionine:L-histidine 3-amino-3-carboxypropyltransferase 1</fullName>
    </alternativeName>
</protein>
<evidence type="ECO:0000256" key="5">
    <source>
        <dbReference type="ARBA" id="ARBA00021915"/>
    </source>
</evidence>
<name>A0A914AAF0_PATMI</name>
<evidence type="ECO:0000256" key="1">
    <source>
        <dbReference type="ARBA" id="ARBA00001966"/>
    </source>
</evidence>
<dbReference type="GeneID" id="119731695"/>
<evidence type="ECO:0000256" key="15">
    <source>
        <dbReference type="SAM" id="MobiDB-lite"/>
    </source>
</evidence>
<dbReference type="SFLD" id="SFLDG01121">
    <property type="entry name" value="Diphthamide_biosynthesis"/>
    <property type="match status" value="1"/>
</dbReference>
<dbReference type="PANTHER" id="PTHR10762">
    <property type="entry name" value="DIPHTHAMIDE BIOSYNTHESIS PROTEIN"/>
    <property type="match status" value="1"/>
</dbReference>
<organism evidence="16 17">
    <name type="scientific">Patiria miniata</name>
    <name type="common">Bat star</name>
    <name type="synonym">Asterina miniata</name>
    <dbReference type="NCBI Taxonomy" id="46514"/>
    <lineage>
        <taxon>Eukaryota</taxon>
        <taxon>Metazoa</taxon>
        <taxon>Echinodermata</taxon>
        <taxon>Eleutherozoa</taxon>
        <taxon>Asterozoa</taxon>
        <taxon>Asteroidea</taxon>
        <taxon>Valvatacea</taxon>
        <taxon>Valvatida</taxon>
        <taxon>Asterinidae</taxon>
        <taxon>Patiria</taxon>
    </lineage>
</organism>
<dbReference type="InterPro" id="IPR042265">
    <property type="entry name" value="DPH1/DPH2_3"/>
</dbReference>
<dbReference type="EC" id="2.5.1.108" evidence="4"/>
<sequence>MAEKTVVISAKNSQPRRIVGGKGLKVAHQIPEEILKNPELKNALEQLPSNYNFEIPKTVWRIKSTGTKRVALQFPEGLLMFACTIADIIERFTDADTLIMGDVTYGACCVDDYTAKALGADLMVHYGHSCLVPISMTEGINMLYVFVDIRIDTAHFVDTIRHNLDPRASIALVSTIQFVAALQSAYEQLTPDYSVQIPQCKPLSPGEILGCTAPRLSNVDNIIYLGDGRFHLEAVMIANPGIQAYRYDPYSKVFSKEYYETDRMHELRQSAIKQACTAKTFGLILGTLGRQGSPKVLEQLQSRLKAAGKEYVLVLLSEIYPDKLKLLPDVDAWIQIACPRLSIDWGYAFEKPLLSPYEASVVLQSIEWQATYPMDFYSNSSLGPWTVNNEVNLPPKPARKSRPRKAGGLTRVTVEVESLGEMKLSQAGQEKSTESKSVDGSSNEACGACEHCTCPST</sequence>
<comment type="catalytic activity">
    <reaction evidence="14">
        <text>L-histidyl-[translation elongation factor 2] + S-adenosyl-L-methionine = 2-[(3S)-amino-3-carboxypropyl]-L-histidyl-[translation elongation factor 2] + S-methyl-5'-thioadenosine + H(+)</text>
        <dbReference type="Rhea" id="RHEA:36783"/>
        <dbReference type="Rhea" id="RHEA-COMP:9748"/>
        <dbReference type="Rhea" id="RHEA-COMP:9749"/>
        <dbReference type="ChEBI" id="CHEBI:15378"/>
        <dbReference type="ChEBI" id="CHEBI:17509"/>
        <dbReference type="ChEBI" id="CHEBI:29979"/>
        <dbReference type="ChEBI" id="CHEBI:59789"/>
        <dbReference type="ChEBI" id="CHEBI:73995"/>
        <dbReference type="EC" id="2.5.1.108"/>
    </reaction>
</comment>
<evidence type="ECO:0000256" key="8">
    <source>
        <dbReference type="ARBA" id="ARBA00022723"/>
    </source>
</evidence>
<evidence type="ECO:0000256" key="14">
    <source>
        <dbReference type="ARBA" id="ARBA00048403"/>
    </source>
</evidence>
<dbReference type="Pfam" id="PF01866">
    <property type="entry name" value="Diphthamide_syn"/>
    <property type="match status" value="1"/>
</dbReference>
<dbReference type="NCBIfam" id="TIGR00322">
    <property type="entry name" value="diphth2_R"/>
    <property type="match status" value="1"/>
</dbReference>
<comment type="similarity">
    <text evidence="3">Belongs to the DPH1/DPH2 family. DPH1 subfamily.</text>
</comment>
<dbReference type="AlphaFoldDB" id="A0A914AAF0"/>
<dbReference type="Gene3D" id="3.40.50.11840">
    <property type="entry name" value="Diphthamide synthesis DPH1/DPH2 domain 1"/>
    <property type="match status" value="1"/>
</dbReference>
<keyword evidence="6" id="KW-0808">Transferase</keyword>
<dbReference type="GO" id="GO:0051536">
    <property type="term" value="F:iron-sulfur cluster binding"/>
    <property type="evidence" value="ECO:0007669"/>
    <property type="project" value="UniProtKB-KW"/>
</dbReference>
<proteinExistence type="inferred from homology"/>
<evidence type="ECO:0000256" key="12">
    <source>
        <dbReference type="ARBA" id="ARBA00032574"/>
    </source>
</evidence>
<comment type="pathway">
    <text evidence="2">Protein modification; peptidyl-diphthamide biosynthesis.</text>
</comment>
<dbReference type="FunFam" id="3.40.50.11860:FF:000002">
    <property type="entry name" value="2-(3-amino-3-carboxypropyl)histidine synthase subunit 1"/>
    <property type="match status" value="1"/>
</dbReference>
<reference evidence="16" key="1">
    <citation type="submission" date="2022-11" db="UniProtKB">
        <authorList>
            <consortium name="EnsemblMetazoa"/>
        </authorList>
    </citation>
    <scope>IDENTIFICATION</scope>
</reference>
<dbReference type="OMA" id="PGQVLGC"/>
<keyword evidence="7" id="KW-0949">S-adenosyl-L-methionine</keyword>
<evidence type="ECO:0000256" key="3">
    <source>
        <dbReference type="ARBA" id="ARBA00010173"/>
    </source>
</evidence>
<keyword evidence="17" id="KW-1185">Reference proteome</keyword>
<dbReference type="PANTHER" id="PTHR10762:SF1">
    <property type="entry name" value="2-(3-AMINO-3-CARBOXYPROPYL)HISTIDINE SYNTHASE SUBUNIT 1"/>
    <property type="match status" value="1"/>
</dbReference>
<dbReference type="EnsemblMetazoa" id="XM_038204909.1">
    <property type="protein sequence ID" value="XP_038060837.1"/>
    <property type="gene ID" value="LOC119731695"/>
</dbReference>
<dbReference type="Gene3D" id="3.40.50.11850">
    <property type="entry name" value="Diphthamide synthesis DPH1/DPH2 domain 2"/>
    <property type="match status" value="1"/>
</dbReference>
<evidence type="ECO:0000256" key="13">
    <source>
        <dbReference type="ARBA" id="ARBA00032789"/>
    </source>
</evidence>
<dbReference type="InterPro" id="IPR016435">
    <property type="entry name" value="DPH1/DPH2"/>
</dbReference>
<dbReference type="FunFam" id="3.40.50.11850:FF:000001">
    <property type="entry name" value="2-(3-amino-3-carboxypropyl)histidine synthase subunit 1"/>
    <property type="match status" value="1"/>
</dbReference>
<evidence type="ECO:0000313" key="17">
    <source>
        <dbReference type="Proteomes" id="UP000887568"/>
    </source>
</evidence>
<dbReference type="OrthoDB" id="1649088at2759"/>
<dbReference type="GO" id="GO:0046872">
    <property type="term" value="F:metal ion binding"/>
    <property type="evidence" value="ECO:0007669"/>
    <property type="project" value="UniProtKB-KW"/>
</dbReference>
<accession>A0A914AAF0</accession>
<evidence type="ECO:0000256" key="6">
    <source>
        <dbReference type="ARBA" id="ARBA00022679"/>
    </source>
</evidence>
<keyword evidence="8" id="KW-0479">Metal-binding</keyword>
<evidence type="ECO:0000256" key="11">
    <source>
        <dbReference type="ARBA" id="ARBA00031690"/>
    </source>
</evidence>
<evidence type="ECO:0000256" key="10">
    <source>
        <dbReference type="ARBA" id="ARBA00023014"/>
    </source>
</evidence>
<dbReference type="InterPro" id="IPR042263">
    <property type="entry name" value="DPH1/DPH2_1"/>
</dbReference>
<dbReference type="GO" id="GO:0090560">
    <property type="term" value="F:2-(3-amino-3-carboxypropyl)histidine synthase activity"/>
    <property type="evidence" value="ECO:0007669"/>
    <property type="project" value="UniProtKB-EC"/>
</dbReference>
<evidence type="ECO:0000256" key="2">
    <source>
        <dbReference type="ARBA" id="ARBA00005156"/>
    </source>
</evidence>
<dbReference type="CTD" id="1801"/>
<evidence type="ECO:0000256" key="4">
    <source>
        <dbReference type="ARBA" id="ARBA00012221"/>
    </source>
</evidence>
<evidence type="ECO:0000313" key="16">
    <source>
        <dbReference type="EnsemblMetazoa" id="XP_038060837.1"/>
    </source>
</evidence>
<dbReference type="RefSeq" id="XP_038060837.1">
    <property type="nucleotide sequence ID" value="XM_038204909.1"/>
</dbReference>